<evidence type="ECO:0000313" key="3">
    <source>
        <dbReference type="Proteomes" id="UP000472262"/>
    </source>
</evidence>
<dbReference type="InterPro" id="IPR038751">
    <property type="entry name" value="INTS8"/>
</dbReference>
<dbReference type="PANTHER" id="PTHR13350">
    <property type="entry name" value="INTEGRATOR COMPLEX SUBUNIT 8"/>
    <property type="match status" value="1"/>
</dbReference>
<dbReference type="Proteomes" id="UP000472262">
    <property type="component" value="Unassembled WGS sequence"/>
</dbReference>
<dbReference type="InParanoid" id="A0A672MLH4"/>
<dbReference type="GO" id="GO:0032039">
    <property type="term" value="C:integrator complex"/>
    <property type="evidence" value="ECO:0007669"/>
    <property type="project" value="TreeGrafter"/>
</dbReference>
<proteinExistence type="predicted"/>
<keyword evidence="3" id="KW-1185">Reference proteome</keyword>
<dbReference type="OMA" id="MFINARE"/>
<dbReference type="AlphaFoldDB" id="A0A672MLH4"/>
<name>A0A672MLH4_SINGR</name>
<accession>A0A672MLH4</accession>
<evidence type="ECO:0008006" key="4">
    <source>
        <dbReference type="Google" id="ProtNLM"/>
    </source>
</evidence>
<sequence>MSAEAADREAVSGSRPCTPPQASWFEFLLDPSLLEQHLQGRHPDPSPVQLIVQFLEQASKPSVNEQNQVQPPADNRRNRTLKLMALKAAAHLTWDLNLLEKGLTIPVLNMLLNELLCASRVPPGVKHVDLDLSTLPPTTAMAVLIYNRWSVRQLNSVIVYAGLAILCNFSGCQEKELTDNILSVLREQAADSITVLEGALNIKKDFYIHTLRTLDLLAADPSTANGETESSTAGLRISADHLHCQVCPTGK</sequence>
<evidence type="ECO:0000313" key="2">
    <source>
        <dbReference type="Ensembl" id="ENSSGRP00000038606.1"/>
    </source>
</evidence>
<evidence type="ECO:0000256" key="1">
    <source>
        <dbReference type="SAM" id="MobiDB-lite"/>
    </source>
</evidence>
<dbReference type="PANTHER" id="PTHR13350:SF1">
    <property type="entry name" value="INTEGRATOR COMPLEX SUBUNIT 8"/>
    <property type="match status" value="1"/>
</dbReference>
<protein>
    <recommendedName>
        <fullName evidence="4">Integrator complex subunit 8</fullName>
    </recommendedName>
</protein>
<reference evidence="2" key="1">
    <citation type="submission" date="2025-08" db="UniProtKB">
        <authorList>
            <consortium name="Ensembl"/>
        </authorList>
    </citation>
    <scope>IDENTIFICATION</scope>
</reference>
<feature type="region of interest" description="Disordered" evidence="1">
    <location>
        <begin position="1"/>
        <end position="21"/>
    </location>
</feature>
<feature type="compositionally biased region" description="Basic and acidic residues" evidence="1">
    <location>
        <begin position="1"/>
        <end position="10"/>
    </location>
</feature>
<reference evidence="2" key="2">
    <citation type="submission" date="2025-09" db="UniProtKB">
        <authorList>
            <consortium name="Ensembl"/>
        </authorList>
    </citation>
    <scope>IDENTIFICATION</scope>
</reference>
<dbReference type="Ensembl" id="ENSSGRT00000041398.1">
    <property type="protein sequence ID" value="ENSSGRP00000038606.1"/>
    <property type="gene ID" value="ENSSGRG00000021197.1"/>
</dbReference>
<organism evidence="2 3">
    <name type="scientific">Sinocyclocheilus grahami</name>
    <name type="common">Dianchi golden-line fish</name>
    <name type="synonym">Barbus grahami</name>
    <dbReference type="NCBI Taxonomy" id="75366"/>
    <lineage>
        <taxon>Eukaryota</taxon>
        <taxon>Metazoa</taxon>
        <taxon>Chordata</taxon>
        <taxon>Craniata</taxon>
        <taxon>Vertebrata</taxon>
        <taxon>Euteleostomi</taxon>
        <taxon>Actinopterygii</taxon>
        <taxon>Neopterygii</taxon>
        <taxon>Teleostei</taxon>
        <taxon>Ostariophysi</taxon>
        <taxon>Cypriniformes</taxon>
        <taxon>Cyprinidae</taxon>
        <taxon>Cyprininae</taxon>
        <taxon>Sinocyclocheilus</taxon>
    </lineage>
</organism>
<dbReference type="GO" id="GO:0005694">
    <property type="term" value="C:chromosome"/>
    <property type="evidence" value="ECO:0007669"/>
    <property type="project" value="UniProtKB-SubCell"/>
</dbReference>
<dbReference type="GO" id="GO:0034472">
    <property type="term" value="P:snRNA 3'-end processing"/>
    <property type="evidence" value="ECO:0007669"/>
    <property type="project" value="InterPro"/>
</dbReference>